<gene>
    <name evidence="9" type="ordered locus">Mfla_1432</name>
</gene>
<dbReference type="eggNOG" id="COG2010">
    <property type="taxonomic scope" value="Bacteria"/>
</dbReference>
<dbReference type="STRING" id="265072.Mfla_1432"/>
<evidence type="ECO:0000256" key="4">
    <source>
        <dbReference type="ARBA" id="ARBA00022982"/>
    </source>
</evidence>
<dbReference type="InterPro" id="IPR009056">
    <property type="entry name" value="Cyt_c-like_dom"/>
</dbReference>
<sequence>MIDEKRQHDQPIQSEKNEVSTLALHDDAMHETAEPVEDTIKGPLWFYIFIVLSLVVGAFYLGRHMGSLDTAAHIGFLQAGGQPGQAQEGSSASTVSGAAVFSSRCASCHQANGQGVPGVFPPLAGAEYVLESPEVLVNIILHGLTGEIVVAGKTYNGVMPPWGEQLDDEEVAAVATYIRTELGDNAADKVDAAFVKQVRERFKDRQAPWTAPELEAL</sequence>
<evidence type="ECO:0000256" key="2">
    <source>
        <dbReference type="ARBA" id="ARBA00022617"/>
    </source>
</evidence>
<dbReference type="Proteomes" id="UP000002440">
    <property type="component" value="Chromosome"/>
</dbReference>
<dbReference type="InterPro" id="IPR036909">
    <property type="entry name" value="Cyt_c-like_dom_sf"/>
</dbReference>
<keyword evidence="7" id="KW-0812">Transmembrane</keyword>
<evidence type="ECO:0000256" key="7">
    <source>
        <dbReference type="SAM" id="Phobius"/>
    </source>
</evidence>
<dbReference type="KEGG" id="mfa:Mfla_1432"/>
<accession>Q1H1D7</accession>
<dbReference type="EMBL" id="CP000284">
    <property type="protein sequence ID" value="ABE49700.1"/>
    <property type="molecule type" value="Genomic_DNA"/>
</dbReference>
<keyword evidence="7" id="KW-0472">Membrane</keyword>
<evidence type="ECO:0000259" key="8">
    <source>
        <dbReference type="PROSITE" id="PS51007"/>
    </source>
</evidence>
<protein>
    <submittedName>
        <fullName evidence="9">Cytochrome c, class I</fullName>
    </submittedName>
</protein>
<keyword evidence="5 6" id="KW-0408">Iron</keyword>
<dbReference type="SUPFAM" id="SSF46626">
    <property type="entry name" value="Cytochrome c"/>
    <property type="match status" value="1"/>
</dbReference>
<organism evidence="9 10">
    <name type="scientific">Methylobacillus flagellatus (strain ATCC 51484 / DSM 6875 / VKM B-1610 / KT)</name>
    <dbReference type="NCBI Taxonomy" id="265072"/>
    <lineage>
        <taxon>Bacteria</taxon>
        <taxon>Pseudomonadati</taxon>
        <taxon>Pseudomonadota</taxon>
        <taxon>Betaproteobacteria</taxon>
        <taxon>Nitrosomonadales</taxon>
        <taxon>Methylophilaceae</taxon>
        <taxon>Methylobacillus</taxon>
    </lineage>
</organism>
<keyword evidence="4" id="KW-0249">Electron transport</keyword>
<dbReference type="PANTHER" id="PTHR35008:SF4">
    <property type="entry name" value="BLL4482 PROTEIN"/>
    <property type="match status" value="1"/>
</dbReference>
<dbReference type="GO" id="GO:0009055">
    <property type="term" value="F:electron transfer activity"/>
    <property type="evidence" value="ECO:0007669"/>
    <property type="project" value="InterPro"/>
</dbReference>
<proteinExistence type="predicted"/>
<evidence type="ECO:0000256" key="1">
    <source>
        <dbReference type="ARBA" id="ARBA00022448"/>
    </source>
</evidence>
<evidence type="ECO:0000256" key="6">
    <source>
        <dbReference type="PROSITE-ProRule" id="PRU00433"/>
    </source>
</evidence>
<dbReference type="Gene3D" id="1.10.760.10">
    <property type="entry name" value="Cytochrome c-like domain"/>
    <property type="match status" value="1"/>
</dbReference>
<feature type="transmembrane region" description="Helical" evidence="7">
    <location>
        <begin position="44"/>
        <end position="62"/>
    </location>
</feature>
<keyword evidence="3 6" id="KW-0479">Metal-binding</keyword>
<keyword evidence="1" id="KW-0813">Transport</keyword>
<dbReference type="OrthoDB" id="9757546at2"/>
<keyword evidence="2 6" id="KW-0349">Heme</keyword>
<dbReference type="InterPro" id="IPR008168">
    <property type="entry name" value="Cyt_C_IC"/>
</dbReference>
<dbReference type="GO" id="GO:0020037">
    <property type="term" value="F:heme binding"/>
    <property type="evidence" value="ECO:0007669"/>
    <property type="project" value="InterPro"/>
</dbReference>
<dbReference type="GO" id="GO:0005506">
    <property type="term" value="F:iron ion binding"/>
    <property type="evidence" value="ECO:0007669"/>
    <property type="project" value="InterPro"/>
</dbReference>
<name>Q1H1D7_METFK</name>
<dbReference type="AlphaFoldDB" id="Q1H1D7"/>
<dbReference type="PROSITE" id="PS51007">
    <property type="entry name" value="CYTC"/>
    <property type="match status" value="1"/>
</dbReference>
<dbReference type="Pfam" id="PF13442">
    <property type="entry name" value="Cytochrome_CBB3"/>
    <property type="match status" value="1"/>
</dbReference>
<dbReference type="PANTHER" id="PTHR35008">
    <property type="entry name" value="BLL4482 PROTEIN-RELATED"/>
    <property type="match status" value="1"/>
</dbReference>
<evidence type="ECO:0000256" key="5">
    <source>
        <dbReference type="ARBA" id="ARBA00023004"/>
    </source>
</evidence>
<evidence type="ECO:0000313" key="10">
    <source>
        <dbReference type="Proteomes" id="UP000002440"/>
    </source>
</evidence>
<reference evidence="9 10" key="1">
    <citation type="submission" date="2006-03" db="EMBL/GenBank/DDBJ databases">
        <title>Complete sequence of Methylobacillus flagellatus KT.</title>
        <authorList>
            <consortium name="US DOE Joint Genome Institute"/>
            <person name="Copeland A."/>
            <person name="Lucas S."/>
            <person name="Lapidus A."/>
            <person name="Barry K."/>
            <person name="Detter J.C."/>
            <person name="Glavina del Rio T."/>
            <person name="Hammon N."/>
            <person name="Israni S."/>
            <person name="Dalin E."/>
            <person name="Tice H."/>
            <person name="Pitluck S."/>
            <person name="Brettin T."/>
            <person name="Bruce D."/>
            <person name="Han C."/>
            <person name="Tapia R."/>
            <person name="Saunders E."/>
            <person name="Gilna P."/>
            <person name="Schmutz J."/>
            <person name="Larimer F."/>
            <person name="Land M."/>
            <person name="Kyrpides N."/>
            <person name="Anderson I."/>
            <person name="Richardson P."/>
        </authorList>
    </citation>
    <scope>NUCLEOTIDE SEQUENCE [LARGE SCALE GENOMIC DNA]</scope>
    <source>
        <strain evidence="10">KT / ATCC 51484 / DSM 6875</strain>
    </source>
</reference>
<evidence type="ECO:0000313" key="9">
    <source>
        <dbReference type="EMBL" id="ABE49700.1"/>
    </source>
</evidence>
<dbReference type="PRINTS" id="PR00605">
    <property type="entry name" value="CYTCHROMECIC"/>
</dbReference>
<dbReference type="InterPro" id="IPR051459">
    <property type="entry name" value="Cytochrome_c-type_DH"/>
</dbReference>
<dbReference type="RefSeq" id="WP_011479654.1">
    <property type="nucleotide sequence ID" value="NC_007947.1"/>
</dbReference>
<dbReference type="HOGENOM" id="CLU_093848_1_0_4"/>
<feature type="domain" description="Cytochrome c" evidence="8">
    <location>
        <begin position="92"/>
        <end position="182"/>
    </location>
</feature>
<keyword evidence="7" id="KW-1133">Transmembrane helix</keyword>
<evidence type="ECO:0000256" key="3">
    <source>
        <dbReference type="ARBA" id="ARBA00022723"/>
    </source>
</evidence>
<keyword evidence="10" id="KW-1185">Reference proteome</keyword>